<evidence type="ECO:0008006" key="5">
    <source>
        <dbReference type="Google" id="ProtNLM"/>
    </source>
</evidence>
<proteinExistence type="inferred from homology"/>
<keyword evidence="4" id="KW-1185">Reference proteome</keyword>
<reference evidence="3" key="2">
    <citation type="submission" date="2021-10" db="EMBL/GenBank/DDBJ databases">
        <title>Phylogenomics reveals ancestral predisposition of the termite-cultivated fungus Termitomyces towards a domesticated lifestyle.</title>
        <authorList>
            <person name="Auxier B."/>
            <person name="Grum-Grzhimaylo A."/>
            <person name="Cardenas M.E."/>
            <person name="Lodge J.D."/>
            <person name="Laessoe T."/>
            <person name="Pedersen O."/>
            <person name="Smith M.E."/>
            <person name="Kuyper T.W."/>
            <person name="Franco-Molano E.A."/>
            <person name="Baroni T.J."/>
            <person name="Aanen D.K."/>
        </authorList>
    </citation>
    <scope>NUCLEOTIDE SEQUENCE</scope>
    <source>
        <strain evidence="3">D49</strain>
    </source>
</reference>
<dbReference type="Proteomes" id="UP000717328">
    <property type="component" value="Unassembled WGS sequence"/>
</dbReference>
<dbReference type="PANTHER" id="PTHR33365:SF4">
    <property type="entry name" value="CYCLOCHLOROTINE BIOSYNTHESIS PROTEIN O"/>
    <property type="match status" value="1"/>
</dbReference>
<dbReference type="AlphaFoldDB" id="A0A9P7FTK4"/>
<comment type="caution">
    <text evidence="3">The sequence shown here is derived from an EMBL/GenBank/DDBJ whole genome shotgun (WGS) entry which is preliminary data.</text>
</comment>
<dbReference type="EMBL" id="JABCKI010005796">
    <property type="protein sequence ID" value="KAG5637898.1"/>
    <property type="molecule type" value="Genomic_DNA"/>
</dbReference>
<protein>
    <recommendedName>
        <fullName evidence="5">Cyclochlorotine biosynthesis protein O</fullName>
    </recommendedName>
</protein>
<dbReference type="PANTHER" id="PTHR33365">
    <property type="entry name" value="YALI0B05434P"/>
    <property type="match status" value="1"/>
</dbReference>
<evidence type="ECO:0000256" key="2">
    <source>
        <dbReference type="ARBA" id="ARBA00035112"/>
    </source>
</evidence>
<name>A0A9P7FTK4_9AGAR</name>
<dbReference type="InterPro" id="IPR021765">
    <property type="entry name" value="UstYa-like"/>
</dbReference>
<evidence type="ECO:0000313" key="4">
    <source>
        <dbReference type="Proteomes" id="UP000717328"/>
    </source>
</evidence>
<evidence type="ECO:0000313" key="3">
    <source>
        <dbReference type="EMBL" id="KAG5637898.1"/>
    </source>
</evidence>
<accession>A0A9P7FTK4</accession>
<organism evidence="3 4">
    <name type="scientific">Sphagnurus paluster</name>
    <dbReference type="NCBI Taxonomy" id="117069"/>
    <lineage>
        <taxon>Eukaryota</taxon>
        <taxon>Fungi</taxon>
        <taxon>Dikarya</taxon>
        <taxon>Basidiomycota</taxon>
        <taxon>Agaricomycotina</taxon>
        <taxon>Agaricomycetes</taxon>
        <taxon>Agaricomycetidae</taxon>
        <taxon>Agaricales</taxon>
        <taxon>Tricholomatineae</taxon>
        <taxon>Lyophyllaceae</taxon>
        <taxon>Sphagnurus</taxon>
    </lineage>
</organism>
<dbReference type="Pfam" id="PF11807">
    <property type="entry name" value="UstYa"/>
    <property type="match status" value="1"/>
</dbReference>
<reference evidence="3" key="1">
    <citation type="submission" date="2021-02" db="EMBL/GenBank/DDBJ databases">
        <authorList>
            <person name="Nieuwenhuis M."/>
            <person name="Van De Peppel L.J.J."/>
        </authorList>
    </citation>
    <scope>NUCLEOTIDE SEQUENCE</scope>
    <source>
        <strain evidence="3">D49</strain>
    </source>
</reference>
<dbReference type="OrthoDB" id="3687641at2759"/>
<comment type="similarity">
    <text evidence="2">Belongs to the ustYa family.</text>
</comment>
<sequence length="228" mass="25761">MIPGPADPAHHTLLDKREDEVEGDELTYPVSAAQRKKKSTRHVTLPLWADLIEYEVVKFHSGTFGGEQPDVYSGSPSDEVDQAWSDLYNFGISEITEDQAQRLVNATKEVNPGKKDYIIGIDVFHQLHCLNFIRKSLYPDYYKTDNATETPRQREIHLSHCVNSIRQSLMCSADISTIVFKEPAGKNPQFDILHSCRKFDKIKEWGMRHQATTLPLPSGNGGHMGSHV</sequence>
<evidence type="ECO:0000256" key="1">
    <source>
        <dbReference type="ARBA" id="ARBA00004685"/>
    </source>
</evidence>
<comment type="pathway">
    <text evidence="1">Mycotoxin biosynthesis.</text>
</comment>
<gene>
    <name evidence="3" type="ORF">H0H81_002783</name>
</gene>
<dbReference type="GO" id="GO:0043386">
    <property type="term" value="P:mycotoxin biosynthetic process"/>
    <property type="evidence" value="ECO:0007669"/>
    <property type="project" value="InterPro"/>
</dbReference>